<dbReference type="InterPro" id="IPR008271">
    <property type="entry name" value="Ser/Thr_kinase_AS"/>
</dbReference>
<dbReference type="InterPro" id="IPR000719">
    <property type="entry name" value="Prot_kinase_dom"/>
</dbReference>
<accession>A0A7S9XH30</accession>
<dbReference type="Pfam" id="PF07714">
    <property type="entry name" value="PK_Tyr_Ser-Thr"/>
    <property type="match status" value="1"/>
</dbReference>
<dbReference type="FunFam" id="3.30.200.20:FF:000180">
    <property type="entry name" value="serine/threonine-protein kinase STY46-like"/>
    <property type="match status" value="1"/>
</dbReference>
<dbReference type="InterPro" id="IPR011009">
    <property type="entry name" value="Kinase-like_dom_sf"/>
</dbReference>
<protein>
    <submittedName>
        <fullName evidence="6">Serine/threonine-protein kinase</fullName>
    </submittedName>
</protein>
<dbReference type="PIRSF" id="PIRSF000654">
    <property type="entry name" value="Integrin-linked_kinase"/>
    <property type="match status" value="1"/>
</dbReference>
<dbReference type="PROSITE" id="PS50011">
    <property type="entry name" value="PROTEIN_KINASE_DOM"/>
    <property type="match status" value="1"/>
</dbReference>
<organism evidence="6">
    <name type="scientific">Virus NIOZ-UU159</name>
    <dbReference type="NCBI Taxonomy" id="2763270"/>
    <lineage>
        <taxon>Viruses</taxon>
    </lineage>
</organism>
<keyword evidence="3 6" id="KW-0418">Kinase</keyword>
<name>A0A7S9XH30_9VIRU</name>
<dbReference type="InterPro" id="IPR001245">
    <property type="entry name" value="Ser-Thr/Tyr_kinase_cat_dom"/>
</dbReference>
<keyword evidence="2" id="KW-0547">Nucleotide-binding</keyword>
<dbReference type="SMART" id="SM00220">
    <property type="entry name" value="S_TKc"/>
    <property type="match status" value="1"/>
</dbReference>
<evidence type="ECO:0000256" key="4">
    <source>
        <dbReference type="ARBA" id="ARBA00022840"/>
    </source>
</evidence>
<dbReference type="GO" id="GO:0004674">
    <property type="term" value="F:protein serine/threonine kinase activity"/>
    <property type="evidence" value="ECO:0007669"/>
    <property type="project" value="TreeGrafter"/>
</dbReference>
<keyword evidence="4" id="KW-0067">ATP-binding</keyword>
<proteinExistence type="predicted"/>
<sequence>MIYYNNYNINYNMAYITQKNDSDDDIKSNSSNNSLYIEHVPFYIRGRAEWWELKHNEILLYEKLAEGGNGVINKASWRGLKCVVKCLKHNNNDIEYQDMINEISVISHLRHPNLVLFLGACTITDPLLLLYEYMPNSSLDVYYSKKYYEKNKLWKPKKYLAYIWIYELTQAIYFLHHCYYPIMHRDLKPSNILLNKDLRIKLTDFGLSRKVKKKHEKYKMSGCTGTLRYMAPEIIFNNGEDYDLKIDIYSLALIFWFICSGKIPYSELDINPHVIQLIQLDYRPDIKEIKIIELQDLIKQMWSTNPDDRPDIKHVLKIIQKIKIVEKQNKCSIC</sequence>
<dbReference type="PROSITE" id="PS00108">
    <property type="entry name" value="PROTEIN_KINASE_ST"/>
    <property type="match status" value="1"/>
</dbReference>
<feature type="domain" description="Protein kinase" evidence="5">
    <location>
        <begin position="58"/>
        <end position="322"/>
    </location>
</feature>
<evidence type="ECO:0000256" key="2">
    <source>
        <dbReference type="ARBA" id="ARBA00022741"/>
    </source>
</evidence>
<dbReference type="EMBL" id="MW030595">
    <property type="protein sequence ID" value="QPI16692.1"/>
    <property type="molecule type" value="Genomic_DNA"/>
</dbReference>
<evidence type="ECO:0000259" key="5">
    <source>
        <dbReference type="PROSITE" id="PS50011"/>
    </source>
</evidence>
<dbReference type="PANTHER" id="PTHR44329">
    <property type="entry name" value="SERINE/THREONINE-PROTEIN KINASE TNNI3K-RELATED"/>
    <property type="match status" value="1"/>
</dbReference>
<evidence type="ECO:0000313" key="6">
    <source>
        <dbReference type="EMBL" id="QPI16692.1"/>
    </source>
</evidence>
<dbReference type="Gene3D" id="1.10.510.10">
    <property type="entry name" value="Transferase(Phosphotransferase) domain 1"/>
    <property type="match status" value="1"/>
</dbReference>
<reference evidence="6" key="1">
    <citation type="submission" date="2020-08" db="EMBL/GenBank/DDBJ databases">
        <title>Bridging the membrane lipid divide: bacteria of the FCB group superphylum have the potential to synthesize archaeal ether lipids.</title>
        <authorList>
            <person name="Villanueva L."/>
            <person name="von Meijenfeldt F.A.B."/>
            <person name="Westbye A.B."/>
            <person name="Yadav S."/>
            <person name="Hopmans E.C."/>
            <person name="Dutilh B.E."/>
            <person name="Sinninghe Damste J.S."/>
        </authorList>
    </citation>
    <scope>NUCLEOTIDE SEQUENCE</scope>
    <source>
        <strain evidence="6">NIOZ-UU159</strain>
    </source>
</reference>
<dbReference type="InterPro" id="IPR051681">
    <property type="entry name" value="Ser/Thr_Kinases-Pseudokinases"/>
</dbReference>
<gene>
    <name evidence="6" type="ORF">NIOZUU159_00186</name>
</gene>
<keyword evidence="1" id="KW-0808">Transferase</keyword>
<dbReference type="SUPFAM" id="SSF56112">
    <property type="entry name" value="Protein kinase-like (PK-like)"/>
    <property type="match status" value="1"/>
</dbReference>
<evidence type="ECO:0000256" key="1">
    <source>
        <dbReference type="ARBA" id="ARBA00022679"/>
    </source>
</evidence>
<dbReference type="GO" id="GO:0005524">
    <property type="term" value="F:ATP binding"/>
    <property type="evidence" value="ECO:0007669"/>
    <property type="project" value="UniProtKB-KW"/>
</dbReference>
<evidence type="ECO:0000256" key="3">
    <source>
        <dbReference type="ARBA" id="ARBA00022777"/>
    </source>
</evidence>